<comment type="caution">
    <text evidence="3">The sequence shown here is derived from an EMBL/GenBank/DDBJ whole genome shotgun (WGS) entry which is preliminary data.</text>
</comment>
<keyword evidence="1" id="KW-1133">Transmembrane helix</keyword>
<feature type="transmembrane region" description="Helical" evidence="1">
    <location>
        <begin position="86"/>
        <end position="106"/>
    </location>
</feature>
<name>A0AAD9IMG3_PROWI</name>
<sequence>MHSPLRPPGLPLVASAALAGLAAGCLHTLAGPDHLAALAPLTVGRAPGASALCGALWGLGHSAGQLALGLGMVLLKGRFERLVPALTRWSTASVGAMLLLIGGLGLKEVLELRRGGDEQPDAHAPAQASSLLGTFATGVVYGLQPDSLFVIVPALTLSSQAAGAAYMTAFVVGTVVAMGGYAGCIGIMTRRLAKGDKVTGGRLSAIASLVAIAVGLSILVPALADVFAASA</sequence>
<keyword evidence="2" id="KW-0732">Signal</keyword>
<keyword evidence="4" id="KW-1185">Reference proteome</keyword>
<dbReference type="PANTHER" id="PTHR33876:SF4">
    <property type="entry name" value="CHLOROPLAST PROTEIN FOR GROWTH AND FERTILITY 2"/>
    <property type="match status" value="1"/>
</dbReference>
<protein>
    <recommendedName>
        <fullName evidence="5">Urease accessory protein UreH-like transmembrane domain-containing protein</fullName>
    </recommendedName>
</protein>
<dbReference type="PANTHER" id="PTHR33876">
    <property type="entry name" value="UNNAMED PRODUCT"/>
    <property type="match status" value="1"/>
</dbReference>
<dbReference type="Proteomes" id="UP001255856">
    <property type="component" value="Unassembled WGS sequence"/>
</dbReference>
<feature type="transmembrane region" description="Helical" evidence="1">
    <location>
        <begin position="49"/>
        <end position="74"/>
    </location>
</feature>
<reference evidence="3" key="1">
    <citation type="submission" date="2021-01" db="EMBL/GenBank/DDBJ databases">
        <authorList>
            <person name="Eckstrom K.M.E."/>
        </authorList>
    </citation>
    <scope>NUCLEOTIDE SEQUENCE</scope>
    <source>
        <strain evidence="3">UVCC 0001</strain>
    </source>
</reference>
<proteinExistence type="predicted"/>
<dbReference type="PROSITE" id="PS51257">
    <property type="entry name" value="PROKAR_LIPOPROTEIN"/>
    <property type="match status" value="1"/>
</dbReference>
<feature type="signal peptide" evidence="2">
    <location>
        <begin position="1"/>
        <end position="24"/>
    </location>
</feature>
<evidence type="ECO:0008006" key="5">
    <source>
        <dbReference type="Google" id="ProtNLM"/>
    </source>
</evidence>
<evidence type="ECO:0000256" key="2">
    <source>
        <dbReference type="SAM" id="SignalP"/>
    </source>
</evidence>
<evidence type="ECO:0000256" key="1">
    <source>
        <dbReference type="SAM" id="Phobius"/>
    </source>
</evidence>
<feature type="transmembrane region" description="Helical" evidence="1">
    <location>
        <begin position="164"/>
        <end position="188"/>
    </location>
</feature>
<feature type="transmembrane region" description="Helical" evidence="1">
    <location>
        <begin position="200"/>
        <end position="224"/>
    </location>
</feature>
<evidence type="ECO:0000313" key="3">
    <source>
        <dbReference type="EMBL" id="KAK2078967.1"/>
    </source>
</evidence>
<dbReference type="EMBL" id="JASFZW010000003">
    <property type="protein sequence ID" value="KAK2078967.1"/>
    <property type="molecule type" value="Genomic_DNA"/>
</dbReference>
<gene>
    <name evidence="3" type="ORF">QBZ16_002657</name>
</gene>
<keyword evidence="1" id="KW-0812">Transmembrane</keyword>
<dbReference type="InterPro" id="IPR052776">
    <property type="entry name" value="Chloro_ReproSupport/MetalTrans"/>
</dbReference>
<accession>A0AAD9IMG3</accession>
<evidence type="ECO:0000313" key="4">
    <source>
        <dbReference type="Proteomes" id="UP001255856"/>
    </source>
</evidence>
<dbReference type="AlphaFoldDB" id="A0AAD9IMG3"/>
<feature type="chain" id="PRO_5042159748" description="Urease accessory protein UreH-like transmembrane domain-containing protein" evidence="2">
    <location>
        <begin position="25"/>
        <end position="231"/>
    </location>
</feature>
<keyword evidence="1" id="KW-0472">Membrane</keyword>
<organism evidence="3 4">
    <name type="scientific">Prototheca wickerhamii</name>
    <dbReference type="NCBI Taxonomy" id="3111"/>
    <lineage>
        <taxon>Eukaryota</taxon>
        <taxon>Viridiplantae</taxon>
        <taxon>Chlorophyta</taxon>
        <taxon>core chlorophytes</taxon>
        <taxon>Trebouxiophyceae</taxon>
        <taxon>Chlorellales</taxon>
        <taxon>Chlorellaceae</taxon>
        <taxon>Prototheca</taxon>
    </lineage>
</organism>